<dbReference type="PANTHER" id="PTHR33726">
    <property type="entry name" value="TRANSMEMBRANE PROTEIN"/>
    <property type="match status" value="1"/>
</dbReference>
<keyword evidence="3" id="KW-1185">Reference proteome</keyword>
<evidence type="ECO:0000313" key="2">
    <source>
        <dbReference type="EMBL" id="KAE9610635.1"/>
    </source>
</evidence>
<evidence type="ECO:0000256" key="1">
    <source>
        <dbReference type="SAM" id="Phobius"/>
    </source>
</evidence>
<protein>
    <submittedName>
        <fullName evidence="2">Uncharacterized protein</fullName>
    </submittedName>
</protein>
<sequence>MGSKKRWNVFKSMKKETSSSLLLRLKFMWSAFKSKRLIHLPVSFMDNVVFKLLSAFEAILLVISVSFFYLCCGCKF</sequence>
<dbReference type="EMBL" id="WOCE01000007">
    <property type="protein sequence ID" value="KAE9610635.1"/>
    <property type="molecule type" value="Genomic_DNA"/>
</dbReference>
<gene>
    <name evidence="2" type="ORF">Lalb_Chr07g0188701</name>
</gene>
<accession>A0A6A4Q8W0</accession>
<name>A0A6A4Q8W0_LUPAL</name>
<reference evidence="3" key="1">
    <citation type="journal article" date="2020" name="Nat. Commun.">
        <title>Genome sequence of the cluster root forming white lupin.</title>
        <authorList>
            <person name="Hufnagel B."/>
            <person name="Marques A."/>
            <person name="Soriano A."/>
            <person name="Marques L."/>
            <person name="Divol F."/>
            <person name="Doumas P."/>
            <person name="Sallet E."/>
            <person name="Mancinotti D."/>
            <person name="Carrere S."/>
            <person name="Marande W."/>
            <person name="Arribat S."/>
            <person name="Keller J."/>
            <person name="Huneau C."/>
            <person name="Blein T."/>
            <person name="Aime D."/>
            <person name="Laguerre M."/>
            <person name="Taylor J."/>
            <person name="Schubert V."/>
            <person name="Nelson M."/>
            <person name="Geu-Flores F."/>
            <person name="Crespi M."/>
            <person name="Gallardo-Guerrero K."/>
            <person name="Delaux P.-M."/>
            <person name="Salse J."/>
            <person name="Berges H."/>
            <person name="Guyot R."/>
            <person name="Gouzy J."/>
            <person name="Peret B."/>
        </authorList>
    </citation>
    <scope>NUCLEOTIDE SEQUENCE [LARGE SCALE GENOMIC DNA]</scope>
    <source>
        <strain evidence="3">cv. Amiga</strain>
    </source>
</reference>
<keyword evidence="1" id="KW-0812">Transmembrane</keyword>
<evidence type="ECO:0000313" key="3">
    <source>
        <dbReference type="Proteomes" id="UP000447434"/>
    </source>
</evidence>
<dbReference type="Proteomes" id="UP000447434">
    <property type="component" value="Chromosome 7"/>
</dbReference>
<organism evidence="2 3">
    <name type="scientific">Lupinus albus</name>
    <name type="common">White lupine</name>
    <name type="synonym">Lupinus termis</name>
    <dbReference type="NCBI Taxonomy" id="3870"/>
    <lineage>
        <taxon>Eukaryota</taxon>
        <taxon>Viridiplantae</taxon>
        <taxon>Streptophyta</taxon>
        <taxon>Embryophyta</taxon>
        <taxon>Tracheophyta</taxon>
        <taxon>Spermatophyta</taxon>
        <taxon>Magnoliopsida</taxon>
        <taxon>eudicotyledons</taxon>
        <taxon>Gunneridae</taxon>
        <taxon>Pentapetalae</taxon>
        <taxon>rosids</taxon>
        <taxon>fabids</taxon>
        <taxon>Fabales</taxon>
        <taxon>Fabaceae</taxon>
        <taxon>Papilionoideae</taxon>
        <taxon>50 kb inversion clade</taxon>
        <taxon>genistoids sensu lato</taxon>
        <taxon>core genistoids</taxon>
        <taxon>Genisteae</taxon>
        <taxon>Lupinus</taxon>
    </lineage>
</organism>
<dbReference type="OrthoDB" id="675983at2759"/>
<dbReference type="PANTHER" id="PTHR33726:SF3">
    <property type="entry name" value="TRANSMEMBRANE PROTEIN"/>
    <property type="match status" value="1"/>
</dbReference>
<dbReference type="AlphaFoldDB" id="A0A6A4Q8W0"/>
<feature type="transmembrane region" description="Helical" evidence="1">
    <location>
        <begin position="49"/>
        <end position="72"/>
    </location>
</feature>
<proteinExistence type="predicted"/>
<comment type="caution">
    <text evidence="2">The sequence shown here is derived from an EMBL/GenBank/DDBJ whole genome shotgun (WGS) entry which is preliminary data.</text>
</comment>
<keyword evidence="1" id="KW-1133">Transmembrane helix</keyword>
<keyword evidence="1" id="KW-0472">Membrane</keyword>